<dbReference type="AlphaFoldDB" id="A0AAW2YYV3"/>
<keyword evidence="2" id="KW-1185">Reference proteome</keyword>
<sequence>MVLNMKTLYVEVQSNQWMHGRTPMNSPIIPVKGCNYTFFPSSLYEVKDEEVHCDIINEHNQQQKQNN</sequence>
<proteinExistence type="predicted"/>
<gene>
    <name evidence="1" type="ORF">AKO1_011233</name>
</gene>
<dbReference type="Proteomes" id="UP001431209">
    <property type="component" value="Unassembled WGS sequence"/>
</dbReference>
<evidence type="ECO:0000313" key="2">
    <source>
        <dbReference type="Proteomes" id="UP001431209"/>
    </source>
</evidence>
<reference evidence="1 2" key="1">
    <citation type="submission" date="2024-03" db="EMBL/GenBank/DDBJ databases">
        <title>The Acrasis kona genome and developmental transcriptomes reveal deep origins of eukaryotic multicellular pathways.</title>
        <authorList>
            <person name="Sheikh S."/>
            <person name="Fu C.-J."/>
            <person name="Brown M.W."/>
            <person name="Baldauf S.L."/>
        </authorList>
    </citation>
    <scope>NUCLEOTIDE SEQUENCE [LARGE SCALE GENOMIC DNA]</scope>
    <source>
        <strain evidence="1 2">ATCC MYA-3509</strain>
    </source>
</reference>
<accession>A0AAW2YYV3</accession>
<dbReference type="EMBL" id="JAOPGA020000768">
    <property type="protein sequence ID" value="KAL0481477.1"/>
    <property type="molecule type" value="Genomic_DNA"/>
</dbReference>
<protein>
    <submittedName>
        <fullName evidence="1">Transcription factor IIE subunit 2</fullName>
    </submittedName>
</protein>
<organism evidence="1 2">
    <name type="scientific">Acrasis kona</name>
    <dbReference type="NCBI Taxonomy" id="1008807"/>
    <lineage>
        <taxon>Eukaryota</taxon>
        <taxon>Discoba</taxon>
        <taxon>Heterolobosea</taxon>
        <taxon>Tetramitia</taxon>
        <taxon>Eutetramitia</taxon>
        <taxon>Acrasidae</taxon>
        <taxon>Acrasis</taxon>
    </lineage>
</organism>
<name>A0AAW2YYV3_9EUKA</name>
<evidence type="ECO:0000313" key="1">
    <source>
        <dbReference type="EMBL" id="KAL0481477.1"/>
    </source>
</evidence>
<comment type="caution">
    <text evidence="1">The sequence shown here is derived from an EMBL/GenBank/DDBJ whole genome shotgun (WGS) entry which is preliminary data.</text>
</comment>